<keyword evidence="1" id="KW-0472">Membrane</keyword>
<dbReference type="EMBL" id="VJOY01000004">
    <property type="protein sequence ID" value="TRX75649.1"/>
    <property type="molecule type" value="Genomic_DNA"/>
</dbReference>
<gene>
    <name evidence="3" type="ORF">FM069_07870</name>
</gene>
<sequence>MTWLSPRILDVFLVSMSASCFADASALATCSLTGCDLALMLGVVLYMLARALFWFSWNLLLLEDDTQ</sequence>
<name>A0A553H1L7_9PSED</name>
<keyword evidence="2" id="KW-0732">Signal</keyword>
<accession>A0A553H1L7</accession>
<feature type="chain" id="PRO_5022190602" evidence="2">
    <location>
        <begin position="23"/>
        <end position="67"/>
    </location>
</feature>
<keyword evidence="1" id="KW-1133">Transmembrane helix</keyword>
<keyword evidence="4" id="KW-1185">Reference proteome</keyword>
<evidence type="ECO:0000313" key="3">
    <source>
        <dbReference type="EMBL" id="TRX75649.1"/>
    </source>
</evidence>
<organism evidence="3 4">
    <name type="scientific">Pseudomonas mangiferae</name>
    <dbReference type="NCBI Taxonomy" id="2593654"/>
    <lineage>
        <taxon>Bacteria</taxon>
        <taxon>Pseudomonadati</taxon>
        <taxon>Pseudomonadota</taxon>
        <taxon>Gammaproteobacteria</taxon>
        <taxon>Pseudomonadales</taxon>
        <taxon>Pseudomonadaceae</taxon>
        <taxon>Pseudomonas</taxon>
    </lineage>
</organism>
<evidence type="ECO:0000313" key="4">
    <source>
        <dbReference type="Proteomes" id="UP000315235"/>
    </source>
</evidence>
<feature type="transmembrane region" description="Helical" evidence="1">
    <location>
        <begin position="38"/>
        <end position="62"/>
    </location>
</feature>
<dbReference type="PROSITE" id="PS51257">
    <property type="entry name" value="PROKAR_LIPOPROTEIN"/>
    <property type="match status" value="1"/>
</dbReference>
<keyword evidence="1" id="KW-0812">Transmembrane</keyword>
<dbReference type="AlphaFoldDB" id="A0A553H1L7"/>
<reference evidence="3 4" key="1">
    <citation type="submission" date="2019-07" db="EMBL/GenBank/DDBJ databases">
        <title>Pseudomonas mangiferae sp. nov., isolated from bark of mango tree in Thailand.</title>
        <authorList>
            <person name="Srisuk N."/>
            <person name="Anurat P."/>
        </authorList>
    </citation>
    <scope>NUCLEOTIDE SEQUENCE [LARGE SCALE GENOMIC DNA]</scope>
    <source>
        <strain evidence="3 4">DMKU_BBB3-04</strain>
    </source>
</reference>
<dbReference type="RefSeq" id="WP_143487741.1">
    <property type="nucleotide sequence ID" value="NZ_VJOY01000004.1"/>
</dbReference>
<protein>
    <submittedName>
        <fullName evidence="3">Uncharacterized protein</fullName>
    </submittedName>
</protein>
<proteinExistence type="predicted"/>
<evidence type="ECO:0000256" key="2">
    <source>
        <dbReference type="SAM" id="SignalP"/>
    </source>
</evidence>
<feature type="signal peptide" evidence="2">
    <location>
        <begin position="1"/>
        <end position="22"/>
    </location>
</feature>
<dbReference type="Proteomes" id="UP000315235">
    <property type="component" value="Unassembled WGS sequence"/>
</dbReference>
<evidence type="ECO:0000256" key="1">
    <source>
        <dbReference type="SAM" id="Phobius"/>
    </source>
</evidence>
<comment type="caution">
    <text evidence="3">The sequence shown here is derived from an EMBL/GenBank/DDBJ whole genome shotgun (WGS) entry which is preliminary data.</text>
</comment>